<feature type="non-terminal residue" evidence="2">
    <location>
        <position position="84"/>
    </location>
</feature>
<feature type="compositionally biased region" description="Polar residues" evidence="1">
    <location>
        <begin position="74"/>
        <end position="84"/>
    </location>
</feature>
<feature type="region of interest" description="Disordered" evidence="1">
    <location>
        <begin position="63"/>
        <end position="84"/>
    </location>
</feature>
<gene>
    <name evidence="2" type="ORF">METZ01_LOCUS308851</name>
</gene>
<reference evidence="2" key="1">
    <citation type="submission" date="2018-05" db="EMBL/GenBank/DDBJ databases">
        <authorList>
            <person name="Lanie J.A."/>
            <person name="Ng W.-L."/>
            <person name="Kazmierczak K.M."/>
            <person name="Andrzejewski T.M."/>
            <person name="Davidsen T.M."/>
            <person name="Wayne K.J."/>
            <person name="Tettelin H."/>
            <person name="Glass J.I."/>
            <person name="Rusch D."/>
            <person name="Podicherti R."/>
            <person name="Tsui H.-C.T."/>
            <person name="Winkler M.E."/>
        </authorList>
    </citation>
    <scope>NUCLEOTIDE SEQUENCE</scope>
</reference>
<dbReference type="AlphaFoldDB" id="A0A382N723"/>
<evidence type="ECO:0000313" key="2">
    <source>
        <dbReference type="EMBL" id="SVC55997.1"/>
    </source>
</evidence>
<evidence type="ECO:0008006" key="3">
    <source>
        <dbReference type="Google" id="ProtNLM"/>
    </source>
</evidence>
<sequence length="84" mass="9674">MSERLLKTPAMAERADVTAITAKRWRAIGYGPPWIRLRGERGEVRYPESEFEKWIKENLNQSLADEYSKRPQQEAPSTPNATPT</sequence>
<dbReference type="SUPFAM" id="SSF46955">
    <property type="entry name" value="Putative DNA-binding domain"/>
    <property type="match status" value="1"/>
</dbReference>
<name>A0A382N723_9ZZZZ</name>
<organism evidence="2">
    <name type="scientific">marine metagenome</name>
    <dbReference type="NCBI Taxonomy" id="408172"/>
    <lineage>
        <taxon>unclassified sequences</taxon>
        <taxon>metagenomes</taxon>
        <taxon>ecological metagenomes</taxon>
    </lineage>
</organism>
<proteinExistence type="predicted"/>
<accession>A0A382N723</accession>
<protein>
    <recommendedName>
        <fullName evidence="3">Helix-turn-helix domain-containing protein</fullName>
    </recommendedName>
</protein>
<dbReference type="InterPro" id="IPR009061">
    <property type="entry name" value="DNA-bd_dom_put_sf"/>
</dbReference>
<dbReference type="EMBL" id="UINC01097904">
    <property type="protein sequence ID" value="SVC55997.1"/>
    <property type="molecule type" value="Genomic_DNA"/>
</dbReference>
<evidence type="ECO:0000256" key="1">
    <source>
        <dbReference type="SAM" id="MobiDB-lite"/>
    </source>
</evidence>